<reference evidence="1 2" key="1">
    <citation type="journal article" date="2008" name="Nat. Biotechnol.">
        <title>Genome sequencing and analysis of the filamentous fungus Penicillium chrysogenum.</title>
        <authorList>
            <person name="van den Berg M.A."/>
            <person name="Albang R."/>
            <person name="Albermann K."/>
            <person name="Badger J.H."/>
            <person name="Daran J.-M."/>
            <person name="Driessen A.J.M."/>
            <person name="Garcia-Estrada C."/>
            <person name="Fedorova N.D."/>
            <person name="Harris D.M."/>
            <person name="Heijne W.H.M."/>
            <person name="Joardar V.S."/>
            <person name="Kiel J.A.K.W."/>
            <person name="Kovalchuk A."/>
            <person name="Martin J.F."/>
            <person name="Nierman W.C."/>
            <person name="Nijland J.G."/>
            <person name="Pronk J.T."/>
            <person name="Roubos J.A."/>
            <person name="van der Klei I.J."/>
            <person name="van Peij N.N.M.E."/>
            <person name="Veenhuis M."/>
            <person name="von Doehren H."/>
            <person name="Wagner C."/>
            <person name="Wortman J.R."/>
            <person name="Bovenberg R.A.L."/>
        </authorList>
    </citation>
    <scope>NUCLEOTIDE SEQUENCE [LARGE SCALE GENOMIC DNA]</scope>
    <source>
        <strain evidence="2">ATCC 28089 / DSM 1075 / NRRL 1951 / Wisconsin 54-1255</strain>
    </source>
</reference>
<dbReference type="AlphaFoldDB" id="B6HQD5"/>
<protein>
    <submittedName>
        <fullName evidence="1">Uncharacterized protein</fullName>
    </submittedName>
</protein>
<dbReference type="OMA" id="HWAEYEL"/>
<evidence type="ECO:0000313" key="2">
    <source>
        <dbReference type="Proteomes" id="UP000000724"/>
    </source>
</evidence>
<dbReference type="EMBL" id="AM920437">
    <property type="protein sequence ID" value="CAP99281.1"/>
    <property type="molecule type" value="Genomic_DNA"/>
</dbReference>
<proteinExistence type="predicted"/>
<evidence type="ECO:0000313" key="1">
    <source>
        <dbReference type="EMBL" id="CAP99281.1"/>
    </source>
</evidence>
<keyword evidence="2" id="KW-1185">Reference proteome</keyword>
<sequence length="128" mass="14854">MFMQRYHHLRFLGNRDRYLTRVHWAEYELLRTQIVFWASWLKTDRVDYRRTDNPGSITSGLCLATISQSPGHYYNYTGPSRVEISGTLSRPRQLLGEMKLAKGDMQGNGSYALGRKDNPGFELIKHVS</sequence>
<accession>B6HQD5</accession>
<dbReference type="HOGENOM" id="CLU_1960315_0_0_1"/>
<dbReference type="Proteomes" id="UP000000724">
    <property type="component" value="Contig Pc00c22"/>
</dbReference>
<organism evidence="1 2">
    <name type="scientific">Penicillium rubens (strain ATCC 28089 / DSM 1075 / NRRL 1951 / Wisconsin 54-1255)</name>
    <name type="common">Penicillium chrysogenum</name>
    <dbReference type="NCBI Taxonomy" id="500485"/>
    <lineage>
        <taxon>Eukaryota</taxon>
        <taxon>Fungi</taxon>
        <taxon>Dikarya</taxon>
        <taxon>Ascomycota</taxon>
        <taxon>Pezizomycotina</taxon>
        <taxon>Eurotiomycetes</taxon>
        <taxon>Eurotiomycetidae</taxon>
        <taxon>Eurotiales</taxon>
        <taxon>Aspergillaceae</taxon>
        <taxon>Penicillium</taxon>
        <taxon>Penicillium chrysogenum species complex</taxon>
    </lineage>
</organism>
<name>B6HQD5_PENRW</name>
<gene>
    <name evidence="1" type="ORF">Pc22g19930</name>
    <name evidence="1" type="ORF">PCH_Pc22g19930</name>
</gene>
<dbReference type="VEuPathDB" id="FungiDB:PCH_Pc22g19930"/>